<dbReference type="InterPro" id="IPR002645">
    <property type="entry name" value="STAS_dom"/>
</dbReference>
<dbReference type="PANTHER" id="PTHR33495">
    <property type="entry name" value="ANTI-SIGMA FACTOR ANTAGONIST TM_1081-RELATED-RELATED"/>
    <property type="match status" value="1"/>
</dbReference>
<dbReference type="AlphaFoldDB" id="A0A1I3PM94"/>
<dbReference type="NCBIfam" id="TIGR00377">
    <property type="entry name" value="ant_ant_sig"/>
    <property type="match status" value="1"/>
</dbReference>
<evidence type="ECO:0000313" key="4">
    <source>
        <dbReference type="EMBL" id="SFJ22431.1"/>
    </source>
</evidence>
<evidence type="ECO:0000259" key="3">
    <source>
        <dbReference type="PROSITE" id="PS50801"/>
    </source>
</evidence>
<evidence type="ECO:0000313" key="5">
    <source>
        <dbReference type="Proteomes" id="UP000198635"/>
    </source>
</evidence>
<dbReference type="OrthoDB" id="280847at2"/>
<dbReference type="Gene3D" id="3.30.750.24">
    <property type="entry name" value="STAS domain"/>
    <property type="match status" value="1"/>
</dbReference>
<dbReference type="InterPro" id="IPR003658">
    <property type="entry name" value="Anti-sigma_ant"/>
</dbReference>
<dbReference type="PROSITE" id="PS50801">
    <property type="entry name" value="STAS"/>
    <property type="match status" value="1"/>
</dbReference>
<gene>
    <name evidence="4" type="ORF">SAMN04488082_10242</name>
</gene>
<keyword evidence="5" id="KW-1185">Reference proteome</keyword>
<dbReference type="Proteomes" id="UP000198635">
    <property type="component" value="Unassembled WGS sequence"/>
</dbReference>
<organism evidence="4 5">
    <name type="scientific">Desulfomicrobium apsheronum</name>
    <dbReference type="NCBI Taxonomy" id="52560"/>
    <lineage>
        <taxon>Bacteria</taxon>
        <taxon>Pseudomonadati</taxon>
        <taxon>Thermodesulfobacteriota</taxon>
        <taxon>Desulfovibrionia</taxon>
        <taxon>Desulfovibrionales</taxon>
        <taxon>Desulfomicrobiaceae</taxon>
        <taxon>Desulfomicrobium</taxon>
    </lineage>
</organism>
<feature type="domain" description="STAS" evidence="3">
    <location>
        <begin position="1"/>
        <end position="110"/>
    </location>
</feature>
<accession>A0A1I3PM94</accession>
<protein>
    <recommendedName>
        <fullName evidence="2">Anti-sigma factor antagonist</fullName>
    </recommendedName>
</protein>
<evidence type="ECO:0000256" key="2">
    <source>
        <dbReference type="RuleBase" id="RU003749"/>
    </source>
</evidence>
<dbReference type="Pfam" id="PF01740">
    <property type="entry name" value="STAS"/>
    <property type="match status" value="1"/>
</dbReference>
<dbReference type="GO" id="GO:0043856">
    <property type="term" value="F:anti-sigma factor antagonist activity"/>
    <property type="evidence" value="ECO:0007669"/>
    <property type="project" value="InterPro"/>
</dbReference>
<dbReference type="SUPFAM" id="SSF52091">
    <property type="entry name" value="SpoIIaa-like"/>
    <property type="match status" value="1"/>
</dbReference>
<dbReference type="RefSeq" id="WP_092372529.1">
    <property type="nucleotide sequence ID" value="NZ_FORX01000002.1"/>
</dbReference>
<dbReference type="CDD" id="cd07043">
    <property type="entry name" value="STAS_anti-anti-sigma_factors"/>
    <property type="match status" value="1"/>
</dbReference>
<comment type="similarity">
    <text evidence="1 2">Belongs to the anti-sigma-factor antagonist family.</text>
</comment>
<evidence type="ECO:0000256" key="1">
    <source>
        <dbReference type="ARBA" id="ARBA00009013"/>
    </source>
</evidence>
<sequence length="110" mass="11697">MQIDVSQIQDIVVIKPSGSMDATTTNIFVNACQESLDAGAVKILIDLAGIEYMSSAGLRGILTLLKGSRAKKVPVAFCNLQPMVSEVFKISGFTAMMPIYDTAEAALAKL</sequence>
<name>A0A1I3PM94_9BACT</name>
<reference evidence="5" key="1">
    <citation type="submission" date="2016-10" db="EMBL/GenBank/DDBJ databases">
        <authorList>
            <person name="Varghese N."/>
            <person name="Submissions S."/>
        </authorList>
    </citation>
    <scope>NUCLEOTIDE SEQUENCE [LARGE SCALE GENOMIC DNA]</scope>
    <source>
        <strain evidence="5">DSM 5918</strain>
    </source>
</reference>
<dbReference type="InterPro" id="IPR036513">
    <property type="entry name" value="STAS_dom_sf"/>
</dbReference>
<dbReference type="STRING" id="52560.SAMN04488082_10242"/>
<proteinExistence type="inferred from homology"/>
<dbReference type="EMBL" id="FORX01000002">
    <property type="protein sequence ID" value="SFJ22431.1"/>
    <property type="molecule type" value="Genomic_DNA"/>
</dbReference>